<dbReference type="InterPro" id="IPR001388">
    <property type="entry name" value="Synaptobrevin-like"/>
</dbReference>
<dbReference type="Pfam" id="PF13774">
    <property type="entry name" value="Longin"/>
    <property type="match status" value="1"/>
</dbReference>
<evidence type="ECO:0000256" key="7">
    <source>
        <dbReference type="ARBA" id="ARBA00046280"/>
    </source>
</evidence>
<dbReference type="InterPro" id="IPR051097">
    <property type="entry name" value="Synaptobrevin-like_transport"/>
</dbReference>
<dbReference type="GO" id="GO:0012505">
    <property type="term" value="C:endomembrane system"/>
    <property type="evidence" value="ECO:0007669"/>
    <property type="project" value="UniProtKB-SubCell"/>
</dbReference>
<dbReference type="Gene3D" id="1.20.5.110">
    <property type="match status" value="1"/>
</dbReference>
<keyword evidence="4" id="KW-0653">Protein transport</keyword>
<dbReference type="PhylomeDB" id="A0A0G4F9L3"/>
<evidence type="ECO:0000256" key="3">
    <source>
        <dbReference type="ARBA" id="ARBA00022692"/>
    </source>
</evidence>
<evidence type="ECO:0000259" key="10">
    <source>
        <dbReference type="PROSITE" id="PS50859"/>
    </source>
</evidence>
<dbReference type="GO" id="GO:0016192">
    <property type="term" value="P:vesicle-mediated transport"/>
    <property type="evidence" value="ECO:0007669"/>
    <property type="project" value="InterPro"/>
</dbReference>
<keyword evidence="5 9" id="KW-1133">Transmembrane helix</keyword>
<dbReference type="PROSITE" id="PS50892">
    <property type="entry name" value="V_SNARE"/>
    <property type="match status" value="1"/>
</dbReference>
<evidence type="ECO:0000256" key="4">
    <source>
        <dbReference type="ARBA" id="ARBA00022927"/>
    </source>
</evidence>
<accession>A0A0G4F9L3</accession>
<dbReference type="PANTHER" id="PTHR21136:SF168">
    <property type="entry name" value="VESICLE-ASSOCIATED MEMBRANE PROTEIN 9"/>
    <property type="match status" value="1"/>
</dbReference>
<evidence type="ECO:0000313" key="12">
    <source>
        <dbReference type="EMBL" id="CEM09488.1"/>
    </source>
</evidence>
<evidence type="ECO:0000256" key="9">
    <source>
        <dbReference type="SAM" id="Phobius"/>
    </source>
</evidence>
<feature type="transmembrane region" description="Helical" evidence="9">
    <location>
        <begin position="189"/>
        <end position="208"/>
    </location>
</feature>
<keyword evidence="2" id="KW-0813">Transport</keyword>
<name>A0A0G4F9L3_9ALVE</name>
<dbReference type="VEuPathDB" id="CryptoDB:Cvel_184"/>
<reference evidence="12" key="1">
    <citation type="submission" date="2014-11" db="EMBL/GenBank/DDBJ databases">
        <authorList>
            <person name="Otto D Thomas"/>
            <person name="Naeem Raeece"/>
        </authorList>
    </citation>
    <scope>NUCLEOTIDE SEQUENCE</scope>
</reference>
<sequence>MTITHALVVKGAVVLCEYTDSDDGLLEIAWRMTSKISGKEGKRRYMYDNRTFNCLTDGDLHYICIADAESGADGSFSFLEELKRRFKVAYDRQPTGGRGESRQEALTKVLKSCMEKFGGRSGHSSLERVETELEGVTELVRSNIGKVMQRGEMIDSLVEKTDLLKHSAGAFRYSARGLKRNMWWQQVKAYLVLTAVLLGAVFVVVSIACGGPTLSPFTCGRSWTTR</sequence>
<comment type="subcellular location">
    <subcellularLocation>
        <location evidence="7">Endomembrane system</location>
        <topology evidence="7">Single-pass type IV membrane protein</topology>
    </subcellularLocation>
</comment>
<organism evidence="12">
    <name type="scientific">Chromera velia CCMP2878</name>
    <dbReference type="NCBI Taxonomy" id="1169474"/>
    <lineage>
        <taxon>Eukaryota</taxon>
        <taxon>Sar</taxon>
        <taxon>Alveolata</taxon>
        <taxon>Colpodellida</taxon>
        <taxon>Chromeraceae</taxon>
        <taxon>Chromera</taxon>
    </lineage>
</organism>
<dbReference type="CDD" id="cd14824">
    <property type="entry name" value="Longin"/>
    <property type="match status" value="1"/>
</dbReference>
<dbReference type="Pfam" id="PF00957">
    <property type="entry name" value="Synaptobrevin"/>
    <property type="match status" value="1"/>
</dbReference>
<evidence type="ECO:0000259" key="11">
    <source>
        <dbReference type="PROSITE" id="PS50892"/>
    </source>
</evidence>
<feature type="domain" description="Longin" evidence="10">
    <location>
        <begin position="7"/>
        <end position="110"/>
    </location>
</feature>
<comment type="similarity">
    <text evidence="1">Belongs to the synaptobrevin family.</text>
</comment>
<dbReference type="PROSITE" id="PS50859">
    <property type="entry name" value="LONGIN"/>
    <property type="match status" value="1"/>
</dbReference>
<dbReference type="SUPFAM" id="SSF58038">
    <property type="entry name" value="SNARE fusion complex"/>
    <property type="match status" value="1"/>
</dbReference>
<dbReference type="SMART" id="SM01270">
    <property type="entry name" value="Longin"/>
    <property type="match status" value="1"/>
</dbReference>
<dbReference type="PRINTS" id="PR00219">
    <property type="entry name" value="SYNAPTOBREVN"/>
</dbReference>
<dbReference type="GO" id="GO:0016020">
    <property type="term" value="C:membrane"/>
    <property type="evidence" value="ECO:0007669"/>
    <property type="project" value="InterPro"/>
</dbReference>
<dbReference type="Gene3D" id="3.30.450.50">
    <property type="entry name" value="Longin domain"/>
    <property type="match status" value="1"/>
</dbReference>
<proteinExistence type="inferred from homology"/>
<evidence type="ECO:0000256" key="1">
    <source>
        <dbReference type="ARBA" id="ARBA00008025"/>
    </source>
</evidence>
<keyword evidence="3 9" id="KW-0812">Transmembrane</keyword>
<evidence type="ECO:0000256" key="2">
    <source>
        <dbReference type="ARBA" id="ARBA00022448"/>
    </source>
</evidence>
<dbReference type="EMBL" id="CDMZ01000221">
    <property type="protein sequence ID" value="CEM09488.1"/>
    <property type="molecule type" value="Genomic_DNA"/>
</dbReference>
<protein>
    <recommendedName>
        <fullName evidence="13">V-SNARE coiled-coil homology domain-containing protein</fullName>
    </recommendedName>
</protein>
<dbReference type="GO" id="GO:0015031">
    <property type="term" value="P:protein transport"/>
    <property type="evidence" value="ECO:0007669"/>
    <property type="project" value="UniProtKB-KW"/>
</dbReference>
<dbReference type="SUPFAM" id="SSF64356">
    <property type="entry name" value="SNARE-like"/>
    <property type="match status" value="1"/>
</dbReference>
<dbReference type="InterPro" id="IPR011012">
    <property type="entry name" value="Longin-like_dom_sf"/>
</dbReference>
<dbReference type="InterPro" id="IPR042855">
    <property type="entry name" value="V_SNARE_CC"/>
</dbReference>
<evidence type="ECO:0000256" key="5">
    <source>
        <dbReference type="ARBA" id="ARBA00022989"/>
    </source>
</evidence>
<dbReference type="InterPro" id="IPR010908">
    <property type="entry name" value="Longin_dom"/>
</dbReference>
<gene>
    <name evidence="12" type="ORF">Cvel_184</name>
</gene>
<evidence type="ECO:0000256" key="8">
    <source>
        <dbReference type="PROSITE-ProRule" id="PRU00290"/>
    </source>
</evidence>
<evidence type="ECO:0008006" key="13">
    <source>
        <dbReference type="Google" id="ProtNLM"/>
    </source>
</evidence>
<dbReference type="GO" id="GO:0005737">
    <property type="term" value="C:cytoplasm"/>
    <property type="evidence" value="ECO:0007669"/>
    <property type="project" value="UniProtKB-ARBA"/>
</dbReference>
<keyword evidence="6 9" id="KW-0472">Membrane</keyword>
<feature type="domain" description="V-SNARE coiled-coil homology" evidence="11">
    <location>
        <begin position="125"/>
        <end position="185"/>
    </location>
</feature>
<keyword evidence="8" id="KW-0175">Coiled coil</keyword>
<dbReference type="PANTHER" id="PTHR21136">
    <property type="entry name" value="SNARE PROTEINS"/>
    <property type="match status" value="1"/>
</dbReference>
<evidence type="ECO:0000256" key="6">
    <source>
        <dbReference type="ARBA" id="ARBA00023136"/>
    </source>
</evidence>
<dbReference type="AlphaFoldDB" id="A0A0G4F9L3"/>